<keyword evidence="3" id="KW-0949">S-adenosyl-L-methionine</keyword>
<dbReference type="PANTHER" id="PTHR12303">
    <property type="entry name" value="CARNOSINE N-METHYLTRANSFERASE"/>
    <property type="match status" value="1"/>
</dbReference>
<evidence type="ECO:0000313" key="6">
    <source>
        <dbReference type="Proteomes" id="UP000541444"/>
    </source>
</evidence>
<gene>
    <name evidence="5" type="ORF">GIB67_010085</name>
</gene>
<keyword evidence="2" id="KW-0808">Transferase</keyword>
<dbReference type="Proteomes" id="UP000541444">
    <property type="component" value="Unassembled WGS sequence"/>
</dbReference>
<evidence type="ECO:0000256" key="4">
    <source>
        <dbReference type="SAM" id="MobiDB-lite"/>
    </source>
</evidence>
<sequence>MPFQTNLENTHSKNKCSSDSPIAKEHKTQLELVIVPQSRSLSWVLRAFLIASQENWVYRLGVNKELDRASASNVKGVSTQATISYVSDADADGDADENVSSSPRIWLDPSFQLEVPPSDVDKVRCIIGNIVRDWAQEGSRERDQCYKPILEELDRLFPSWCKNRPPCCLVPGAGLGRLASEISCLGFISQGNKFSYYKMICSSFILNQTDTAGEWTIYPWVYSNCNSLSDNDQLRPVPFPDIFPTSAGIIGGFSMCGGDFVEVYNDPSHEGSWDAVVACFFLDTEHNIVEYIEIISRILRD</sequence>
<keyword evidence="1" id="KW-0489">Methyltransferase</keyword>
<accession>A0A7J7PB95</accession>
<evidence type="ECO:0000256" key="2">
    <source>
        <dbReference type="ARBA" id="ARBA00022679"/>
    </source>
</evidence>
<feature type="region of interest" description="Disordered" evidence="4">
    <location>
        <begin position="1"/>
        <end position="21"/>
    </location>
</feature>
<protein>
    <recommendedName>
        <fullName evidence="7">Carnosine N-methyltransferase</fullName>
    </recommendedName>
</protein>
<evidence type="ECO:0008006" key="7">
    <source>
        <dbReference type="Google" id="ProtNLM"/>
    </source>
</evidence>
<evidence type="ECO:0000256" key="1">
    <source>
        <dbReference type="ARBA" id="ARBA00022603"/>
    </source>
</evidence>
<dbReference type="EMBL" id="JACGCM010000098">
    <property type="protein sequence ID" value="KAF6176448.1"/>
    <property type="molecule type" value="Genomic_DNA"/>
</dbReference>
<evidence type="ECO:0000256" key="3">
    <source>
        <dbReference type="ARBA" id="ARBA00022691"/>
    </source>
</evidence>
<organism evidence="5 6">
    <name type="scientific">Kingdonia uniflora</name>
    <dbReference type="NCBI Taxonomy" id="39325"/>
    <lineage>
        <taxon>Eukaryota</taxon>
        <taxon>Viridiplantae</taxon>
        <taxon>Streptophyta</taxon>
        <taxon>Embryophyta</taxon>
        <taxon>Tracheophyta</taxon>
        <taxon>Spermatophyta</taxon>
        <taxon>Magnoliopsida</taxon>
        <taxon>Ranunculales</taxon>
        <taxon>Circaeasteraceae</taxon>
        <taxon>Kingdonia</taxon>
    </lineage>
</organism>
<name>A0A7J7PB95_9MAGN</name>
<dbReference type="SMART" id="SM01296">
    <property type="entry name" value="N2227"/>
    <property type="match status" value="1"/>
</dbReference>
<dbReference type="AlphaFoldDB" id="A0A7J7PB95"/>
<dbReference type="GO" id="GO:0008757">
    <property type="term" value="F:S-adenosylmethionine-dependent methyltransferase activity"/>
    <property type="evidence" value="ECO:0007669"/>
    <property type="project" value="InterPro"/>
</dbReference>
<dbReference type="GO" id="GO:0032259">
    <property type="term" value="P:methylation"/>
    <property type="evidence" value="ECO:0007669"/>
    <property type="project" value="UniProtKB-KW"/>
</dbReference>
<proteinExistence type="predicted"/>
<dbReference type="OrthoDB" id="978at2759"/>
<dbReference type="Pfam" id="PF07942">
    <property type="entry name" value="CARME"/>
    <property type="match status" value="1"/>
</dbReference>
<dbReference type="PANTHER" id="PTHR12303:SF6">
    <property type="entry name" value="CARNOSINE N-METHYLTRANSFERASE"/>
    <property type="match status" value="1"/>
</dbReference>
<keyword evidence="6" id="KW-1185">Reference proteome</keyword>
<comment type="caution">
    <text evidence="5">The sequence shown here is derived from an EMBL/GenBank/DDBJ whole genome shotgun (WGS) entry which is preliminary data.</text>
</comment>
<reference evidence="5 6" key="1">
    <citation type="journal article" date="2020" name="IScience">
        <title>Genome Sequencing of the Endangered Kingdonia uniflora (Circaeasteraceae, Ranunculales) Reveals Potential Mechanisms of Evolutionary Specialization.</title>
        <authorList>
            <person name="Sun Y."/>
            <person name="Deng T."/>
            <person name="Zhang A."/>
            <person name="Moore M.J."/>
            <person name="Landis J.B."/>
            <person name="Lin N."/>
            <person name="Zhang H."/>
            <person name="Zhang X."/>
            <person name="Huang J."/>
            <person name="Zhang X."/>
            <person name="Sun H."/>
            <person name="Wang H."/>
        </authorList>
    </citation>
    <scope>NUCLEOTIDE SEQUENCE [LARGE SCALE GENOMIC DNA]</scope>
    <source>
        <strain evidence="5">TB1705</strain>
        <tissue evidence="5">Leaf</tissue>
    </source>
</reference>
<feature type="compositionally biased region" description="Polar residues" evidence="4">
    <location>
        <begin position="1"/>
        <end position="20"/>
    </location>
</feature>
<dbReference type="InterPro" id="IPR012901">
    <property type="entry name" value="CARME"/>
</dbReference>
<evidence type="ECO:0000313" key="5">
    <source>
        <dbReference type="EMBL" id="KAF6176448.1"/>
    </source>
</evidence>